<feature type="transmembrane region" description="Helical" evidence="1">
    <location>
        <begin position="129"/>
        <end position="148"/>
    </location>
</feature>
<accession>A0A4Y9SVB1</accession>
<feature type="transmembrane region" description="Helical" evidence="1">
    <location>
        <begin position="250"/>
        <end position="269"/>
    </location>
</feature>
<feature type="transmembrane region" description="Helical" evidence="1">
    <location>
        <begin position="326"/>
        <end position="347"/>
    </location>
</feature>
<keyword evidence="1" id="KW-1133">Transmembrane helix</keyword>
<dbReference type="RefSeq" id="WP_135190869.1">
    <property type="nucleotide sequence ID" value="NZ_SPUM01000110.1"/>
</dbReference>
<evidence type="ECO:0000313" key="2">
    <source>
        <dbReference type="EMBL" id="TFW30405.1"/>
    </source>
</evidence>
<protein>
    <submittedName>
        <fullName evidence="2">Uncharacterized protein</fullName>
    </submittedName>
</protein>
<organism evidence="2 3">
    <name type="scientific">Massilia horti</name>
    <dbReference type="NCBI Taxonomy" id="2562153"/>
    <lineage>
        <taxon>Bacteria</taxon>
        <taxon>Pseudomonadati</taxon>
        <taxon>Pseudomonadota</taxon>
        <taxon>Betaproteobacteria</taxon>
        <taxon>Burkholderiales</taxon>
        <taxon>Oxalobacteraceae</taxon>
        <taxon>Telluria group</taxon>
        <taxon>Massilia</taxon>
    </lineage>
</organism>
<evidence type="ECO:0000256" key="1">
    <source>
        <dbReference type="SAM" id="Phobius"/>
    </source>
</evidence>
<feature type="transmembrane region" description="Helical" evidence="1">
    <location>
        <begin position="359"/>
        <end position="375"/>
    </location>
</feature>
<dbReference type="EMBL" id="SPUM01000110">
    <property type="protein sequence ID" value="TFW30405.1"/>
    <property type="molecule type" value="Genomic_DNA"/>
</dbReference>
<comment type="caution">
    <text evidence="2">The sequence shown here is derived from an EMBL/GenBank/DDBJ whole genome shotgun (WGS) entry which is preliminary data.</text>
</comment>
<feature type="transmembrane region" description="Helical" evidence="1">
    <location>
        <begin position="382"/>
        <end position="399"/>
    </location>
</feature>
<gene>
    <name evidence="2" type="ORF">E4O92_17110</name>
</gene>
<feature type="transmembrane region" description="Helical" evidence="1">
    <location>
        <begin position="12"/>
        <end position="30"/>
    </location>
</feature>
<keyword evidence="1" id="KW-0472">Membrane</keyword>
<feature type="transmembrane region" description="Helical" evidence="1">
    <location>
        <begin position="184"/>
        <end position="207"/>
    </location>
</feature>
<reference evidence="2 3" key="1">
    <citation type="submission" date="2019-03" db="EMBL/GenBank/DDBJ databases">
        <title>Draft genome of Massilia hortus sp. nov., a novel bacterial species of the Oxalobacteraceae family.</title>
        <authorList>
            <person name="Peta V."/>
            <person name="Raths R."/>
            <person name="Bucking H."/>
        </authorList>
    </citation>
    <scope>NUCLEOTIDE SEQUENCE [LARGE SCALE GENOMIC DNA]</scope>
    <source>
        <strain evidence="2 3">ONC3</strain>
    </source>
</reference>
<dbReference type="OrthoDB" id="8736377at2"/>
<sequence length="631" mass="68927">MTTSFDPVEPHILRRFALGLALLLALIFALRPAKLAGDVEDYTLTTIALAHHASPDIRSEDIATAKALVPQLVPALELLEQEMAAGKKVPRGAFFRGRDGGVYTMHFFAYPALAALPFKILESVRADPLKCYLAVNLASLFVLGLALLRLFGTALRASVGLLLFMLCGGVLYGEWSSPECVSAAGLLAAMCLYLTGAPLAGGLLAGLAAMQNPSVGAFAAFAPLMRLCLEWRRGESPLANVTRAIGPRQLAGACITAALFAVPILFSLWEFGIPSIIGKIATSTSLATPNRLHSFFFDLNQGMIVGVPAVLAALLLWGWRGPGRAPALTLCAAAFTLIMALPTLVIHNWNAGATGFMRYAFWAAMPLLFAFLWRLRVRARWPWALVAVVLVAQWATIRFERSYTMVQFSPLAHWVLAHAPGAYNPDPEIFQERLVNDETSLEENRVDIYRVDGAVRKAMYHKSNVNAGTLLCEAGQTMAHDNQFVELDRQWRYVNGPIRCVPVREFVPGQAGLELGEGWSYVEHGGGIWEGAWSKAPTARLTVAYAAGQRPGSLTLRGLYYGNNKRTRVRIDGVDLGWKELDRAPTLPVPNGTQDSGKVTVDLEFDAPHNPPPEQADQRKIAFFLRQISRN</sequence>
<dbReference type="AlphaFoldDB" id="A0A4Y9SVB1"/>
<feature type="transmembrane region" description="Helical" evidence="1">
    <location>
        <begin position="154"/>
        <end position="172"/>
    </location>
</feature>
<proteinExistence type="predicted"/>
<keyword evidence="1" id="KW-0812">Transmembrane</keyword>
<keyword evidence="3" id="KW-1185">Reference proteome</keyword>
<dbReference type="Proteomes" id="UP000297258">
    <property type="component" value="Unassembled WGS sequence"/>
</dbReference>
<evidence type="ECO:0000313" key="3">
    <source>
        <dbReference type="Proteomes" id="UP000297258"/>
    </source>
</evidence>
<feature type="transmembrane region" description="Helical" evidence="1">
    <location>
        <begin position="299"/>
        <end position="319"/>
    </location>
</feature>
<name>A0A4Y9SVB1_9BURK</name>